<evidence type="ECO:0000259" key="7">
    <source>
        <dbReference type="SMART" id="SM01370"/>
    </source>
</evidence>
<name>A0A4S8S7H9_AURPU</name>
<evidence type="ECO:0000256" key="1">
    <source>
        <dbReference type="ARBA" id="ARBA00004123"/>
    </source>
</evidence>
<dbReference type="EMBL" id="QZAF01000557">
    <property type="protein sequence ID" value="THV66174.1"/>
    <property type="molecule type" value="Genomic_DNA"/>
</dbReference>
<dbReference type="GO" id="GO:0016251">
    <property type="term" value="F:RNA polymerase II general transcription initiation factor activity"/>
    <property type="evidence" value="ECO:0007669"/>
    <property type="project" value="TreeGrafter"/>
</dbReference>
<accession>A0A4S8S7H9</accession>
<evidence type="ECO:0000256" key="6">
    <source>
        <dbReference type="SAM" id="MobiDB-lite"/>
    </source>
</evidence>
<feature type="compositionally biased region" description="Polar residues" evidence="6">
    <location>
        <begin position="149"/>
        <end position="161"/>
    </location>
</feature>
<dbReference type="InterPro" id="IPR006751">
    <property type="entry name" value="TAFII55_prot_cons_reg"/>
</dbReference>
<feature type="compositionally biased region" description="Low complexity" evidence="6">
    <location>
        <begin position="1"/>
        <end position="14"/>
    </location>
</feature>
<feature type="region of interest" description="Disordered" evidence="6">
    <location>
        <begin position="1"/>
        <end position="171"/>
    </location>
</feature>
<proteinExistence type="inferred from homology"/>
<evidence type="ECO:0000313" key="9">
    <source>
        <dbReference type="Proteomes" id="UP000304951"/>
    </source>
</evidence>
<feature type="compositionally biased region" description="Low complexity" evidence="6">
    <location>
        <begin position="466"/>
        <end position="493"/>
    </location>
</feature>
<dbReference type="Proteomes" id="UP000304951">
    <property type="component" value="Unassembled WGS sequence"/>
</dbReference>
<dbReference type="GO" id="GO:0051123">
    <property type="term" value="P:RNA polymerase II preinitiation complex assembly"/>
    <property type="evidence" value="ECO:0007669"/>
    <property type="project" value="TreeGrafter"/>
</dbReference>
<organism evidence="8 9">
    <name type="scientific">Aureobasidium pullulans</name>
    <name type="common">Black yeast</name>
    <name type="synonym">Pullularia pullulans</name>
    <dbReference type="NCBI Taxonomy" id="5580"/>
    <lineage>
        <taxon>Eukaryota</taxon>
        <taxon>Fungi</taxon>
        <taxon>Dikarya</taxon>
        <taxon>Ascomycota</taxon>
        <taxon>Pezizomycotina</taxon>
        <taxon>Dothideomycetes</taxon>
        <taxon>Dothideomycetidae</taxon>
        <taxon>Dothideales</taxon>
        <taxon>Saccotheciaceae</taxon>
        <taxon>Aureobasidium</taxon>
    </lineage>
</organism>
<feature type="compositionally biased region" description="Polar residues" evidence="6">
    <location>
        <begin position="71"/>
        <end position="83"/>
    </location>
</feature>
<feature type="compositionally biased region" description="Acidic residues" evidence="6">
    <location>
        <begin position="494"/>
        <end position="518"/>
    </location>
</feature>
<dbReference type="SMART" id="SM01370">
    <property type="entry name" value="TAFII55_N"/>
    <property type="match status" value="1"/>
</dbReference>
<sequence>MSTSSSLSQLTTLTHPFTSAIASQPAEEAIRPKMKLKLSAAKPADPNAPPSVPPTPAAATPSTGGFKLKIKNSQPPTPQNESTPSQPPRPPQSAIPAAIPKKIKKPKQPTDDASKKRSAQDDISPAPKRPTINTQLPPKKKFSLKLSSGGNQESAASTPTSARIKLSAGARKQSFGPKSISIVSRKYVPKRPVGVGYDSEASDAEDDPAIEHQWILRMEPGPDCEYLREAIANKTLGEKPEAGGAYVNLKFLDKDLRRALVTVNKTNYAAVMVDLPTIVEGMKSWDKRGWWKVADICQMLLVLGTTDSETTAKNYPLPREVNKSTFAYAHGLTPPMHWVRKRRFRQRASYKSVEHVDDEVERLIKADELVEKAGGTVTYNIIDHDAPDPQAQGDQEEYYDEDEPADYRTTVEDAFGQAYTTEPMQEEDDDEDLEGMLGAALFDEDMTDAPPLPAADAAAEMGAVQTAMAEAEPETEAPTPAASAETPAPAQEGSSDEDDDSEESDEDEDEGPDTIDEELVAKQAVQAQVREEIEDLEKEVANARANVERSMNPMLRQRNINKLQSLESELAMKRRNFGMEVDEDDEDNGE</sequence>
<dbReference type="InterPro" id="IPR037817">
    <property type="entry name" value="TAF7"/>
</dbReference>
<dbReference type="PANTHER" id="PTHR12228">
    <property type="entry name" value="TRANSCRIPTION INITIATION FACTOR TFIID 55 KD SUBUNIT-RELATED"/>
    <property type="match status" value="1"/>
</dbReference>
<dbReference type="AlphaFoldDB" id="A0A4S8S7H9"/>
<comment type="caution">
    <text evidence="8">The sequence shown here is derived from an EMBL/GenBank/DDBJ whole genome shotgun (WGS) entry which is preliminary data.</text>
</comment>
<feature type="region of interest" description="Disordered" evidence="6">
    <location>
        <begin position="459"/>
        <end position="525"/>
    </location>
</feature>
<protein>
    <recommendedName>
        <fullName evidence="7">TAFII55 protein conserved region domain-containing protein</fullName>
    </recommendedName>
</protein>
<keyword evidence="4" id="KW-0804">Transcription</keyword>
<evidence type="ECO:0000256" key="4">
    <source>
        <dbReference type="ARBA" id="ARBA00023163"/>
    </source>
</evidence>
<dbReference type="CDD" id="cd08047">
    <property type="entry name" value="TAF7"/>
    <property type="match status" value="1"/>
</dbReference>
<dbReference type="GO" id="GO:0005669">
    <property type="term" value="C:transcription factor TFIID complex"/>
    <property type="evidence" value="ECO:0007669"/>
    <property type="project" value="InterPro"/>
</dbReference>
<feature type="domain" description="TAFII55 protein conserved region" evidence="7">
    <location>
        <begin position="210"/>
        <end position="372"/>
    </location>
</feature>
<reference evidence="8 9" key="1">
    <citation type="submission" date="2018-10" db="EMBL/GenBank/DDBJ databases">
        <title>Fifty Aureobasidium pullulans genomes reveal a recombining polyextremotolerant generalist.</title>
        <authorList>
            <person name="Gostincar C."/>
            <person name="Turk M."/>
            <person name="Zajc J."/>
            <person name="Gunde-Cimerman N."/>
        </authorList>
    </citation>
    <scope>NUCLEOTIDE SEQUENCE [LARGE SCALE GENOMIC DNA]</scope>
    <source>
        <strain evidence="8 9">EXF-11900</strain>
    </source>
</reference>
<evidence type="ECO:0000313" key="8">
    <source>
        <dbReference type="EMBL" id="THV66174.1"/>
    </source>
</evidence>
<comment type="subcellular location">
    <subcellularLocation>
        <location evidence="1">Nucleus</location>
    </subcellularLocation>
</comment>
<feature type="compositionally biased region" description="Pro residues" evidence="6">
    <location>
        <begin position="46"/>
        <end position="56"/>
    </location>
</feature>
<dbReference type="Pfam" id="PF04658">
    <property type="entry name" value="TAFII55_N"/>
    <property type="match status" value="1"/>
</dbReference>
<comment type="similarity">
    <text evidence="2">Belongs to the TAF7 family.</text>
</comment>
<gene>
    <name evidence="8" type="ORF">D6D28_08550</name>
</gene>
<dbReference type="PANTHER" id="PTHR12228:SF0">
    <property type="entry name" value="TATA-BOX BINDING PROTEIN ASSOCIATED FACTOR 7"/>
    <property type="match status" value="1"/>
</dbReference>
<evidence type="ECO:0000256" key="2">
    <source>
        <dbReference type="ARBA" id="ARBA00009368"/>
    </source>
</evidence>
<feature type="compositionally biased region" description="Basic and acidic residues" evidence="6">
    <location>
        <begin position="108"/>
        <end position="120"/>
    </location>
</feature>
<evidence type="ECO:0000256" key="3">
    <source>
        <dbReference type="ARBA" id="ARBA00023015"/>
    </source>
</evidence>
<evidence type="ECO:0000256" key="5">
    <source>
        <dbReference type="ARBA" id="ARBA00023242"/>
    </source>
</evidence>
<keyword evidence="3" id="KW-0805">Transcription regulation</keyword>
<keyword evidence="5" id="KW-0539">Nucleus</keyword>